<evidence type="ECO:0000256" key="5">
    <source>
        <dbReference type="ARBA" id="ARBA00022723"/>
    </source>
</evidence>
<dbReference type="KEGG" id="dcr:108212472"/>
<dbReference type="GO" id="GO:0016020">
    <property type="term" value="C:membrane"/>
    <property type="evidence" value="ECO:0007669"/>
    <property type="project" value="UniProtKB-SubCell"/>
</dbReference>
<evidence type="ECO:0000256" key="12">
    <source>
        <dbReference type="SAM" id="Phobius"/>
    </source>
</evidence>
<dbReference type="InterPro" id="IPR036396">
    <property type="entry name" value="Cyt_P450_sf"/>
</dbReference>
<evidence type="ECO:0000256" key="10">
    <source>
        <dbReference type="PIRSR" id="PIRSR602401-1"/>
    </source>
</evidence>
<reference evidence="13" key="1">
    <citation type="journal article" date="2016" name="Nat. Genet.">
        <title>A high-quality carrot genome assembly provides new insights into carotenoid accumulation and asterid genome evolution.</title>
        <authorList>
            <person name="Iorizzo M."/>
            <person name="Ellison S."/>
            <person name="Senalik D."/>
            <person name="Zeng P."/>
            <person name="Satapoomin P."/>
            <person name="Huang J."/>
            <person name="Bowman M."/>
            <person name="Iovene M."/>
            <person name="Sanseverino W."/>
            <person name="Cavagnaro P."/>
            <person name="Yildiz M."/>
            <person name="Macko-Podgorni A."/>
            <person name="Moranska E."/>
            <person name="Grzebelus E."/>
            <person name="Grzebelus D."/>
            <person name="Ashrafi H."/>
            <person name="Zheng Z."/>
            <person name="Cheng S."/>
            <person name="Spooner D."/>
            <person name="Van Deynze A."/>
            <person name="Simon P."/>
        </authorList>
    </citation>
    <scope>NUCLEOTIDE SEQUENCE [LARGE SCALE GENOMIC DNA]</scope>
    <source>
        <tissue evidence="13">Leaf</tissue>
    </source>
</reference>
<proteinExistence type="inferred from homology"/>
<name>A0A166HFU4_DAUCS</name>
<dbReference type="AlphaFoldDB" id="A0A166HFU4"/>
<keyword evidence="9 12" id="KW-0472">Membrane</keyword>
<dbReference type="Pfam" id="PF00067">
    <property type="entry name" value="p450"/>
    <property type="match status" value="1"/>
</dbReference>
<keyword evidence="6 12" id="KW-1133">Transmembrane helix</keyword>
<dbReference type="OrthoDB" id="3945418at2759"/>
<protein>
    <recommendedName>
        <fullName evidence="16">Cytochrome P450</fullName>
    </recommendedName>
</protein>
<dbReference type="GO" id="GO:0020037">
    <property type="term" value="F:heme binding"/>
    <property type="evidence" value="ECO:0007669"/>
    <property type="project" value="InterPro"/>
</dbReference>
<reference evidence="14" key="2">
    <citation type="submission" date="2022-03" db="EMBL/GenBank/DDBJ databases">
        <title>Draft title - Genomic analysis of global carrot germplasm unveils the trajectory of domestication and the origin of high carotenoid orange carrot.</title>
        <authorList>
            <person name="Iorizzo M."/>
            <person name="Ellison S."/>
            <person name="Senalik D."/>
            <person name="Macko-Podgorni A."/>
            <person name="Grzebelus D."/>
            <person name="Bostan H."/>
            <person name="Rolling W."/>
            <person name="Curaba J."/>
            <person name="Simon P."/>
        </authorList>
    </citation>
    <scope>NUCLEOTIDE SEQUENCE</scope>
    <source>
        <tissue evidence="14">Leaf</tissue>
    </source>
</reference>
<evidence type="ECO:0000256" key="4">
    <source>
        <dbReference type="ARBA" id="ARBA00022692"/>
    </source>
</evidence>
<dbReference type="STRING" id="79200.A0A166HFU4"/>
<comment type="similarity">
    <text evidence="3 11">Belongs to the cytochrome P450 family.</text>
</comment>
<feature type="transmembrane region" description="Helical" evidence="12">
    <location>
        <begin position="6"/>
        <end position="21"/>
    </location>
</feature>
<dbReference type="PRINTS" id="PR00463">
    <property type="entry name" value="EP450I"/>
</dbReference>
<keyword evidence="15" id="KW-1185">Reference proteome</keyword>
<dbReference type="EMBL" id="LNRQ01000001">
    <property type="protein sequence ID" value="KZN10195.1"/>
    <property type="molecule type" value="Genomic_DNA"/>
</dbReference>
<dbReference type="SUPFAM" id="SSF48264">
    <property type="entry name" value="Cytochrome P450"/>
    <property type="match status" value="1"/>
</dbReference>
<dbReference type="EMBL" id="CP093343">
    <property type="protein sequence ID" value="WOG83813.1"/>
    <property type="molecule type" value="Genomic_DNA"/>
</dbReference>
<dbReference type="InterPro" id="IPR001128">
    <property type="entry name" value="Cyt_P450"/>
</dbReference>
<dbReference type="PRINTS" id="PR00385">
    <property type="entry name" value="P450"/>
</dbReference>
<evidence type="ECO:0000256" key="6">
    <source>
        <dbReference type="ARBA" id="ARBA00022989"/>
    </source>
</evidence>
<dbReference type="GO" id="GO:0016705">
    <property type="term" value="F:oxidoreductase activity, acting on paired donors, with incorporation or reduction of molecular oxygen"/>
    <property type="evidence" value="ECO:0007669"/>
    <property type="project" value="InterPro"/>
</dbReference>
<keyword evidence="10 11" id="KW-0349">Heme</keyword>
<gene>
    <name evidence="13" type="ORF">DCAR_002851</name>
    <name evidence="14" type="ORF">DCAR_0102991</name>
</gene>
<sequence length="477" mass="54515">MTIYFTTLFFIIFPIILFIFIRRKSARSSRLPPGSLGIPFIGQSLTLLSKMRSNTADKWVQERVQKYGPVSKLSLFGSPTVFLHGPAANKFIFSTSTSIISNQQTASIKMILGECNLFELSSEDHKRVRSALVPFLKPESLKRYTGKMDTEFRNHLKMYWEGKDQVTVLPLMKTLTFNIICSLLFGLESGPKKEKLIRLFQEMIEGMWSIPINLPFTNYNRSLRASAEVKQLVKELVCEKRIDLNLKGASSNQDLITSLLSVRDENNKEIISENEIVHNVMLIMVAGHDTSSVVITFLMRLLANNTEVYKSVLQEQENIAKDKSSGELLTWDDLVKMKYTWRVTQELLRVIPPVFGGFRKALKDIEYGGYLIPKGWQIFWATNMTHMDSTIFEEPSKFEPARFENQASIPPYCYIPFGGGARVCPGYEFARIEILVAIHYLVTRFTWELCCSDDSFKRDPMPVPTQGLPVKLIPKKV</sequence>
<evidence type="ECO:0000256" key="11">
    <source>
        <dbReference type="RuleBase" id="RU000461"/>
    </source>
</evidence>
<comment type="subcellular location">
    <subcellularLocation>
        <location evidence="2">Membrane</location>
        <topology evidence="2">Single-pass membrane protein</topology>
    </subcellularLocation>
</comment>
<dbReference type="PANTHER" id="PTHR24286">
    <property type="entry name" value="CYTOCHROME P450 26"/>
    <property type="match status" value="1"/>
</dbReference>
<dbReference type="Proteomes" id="UP000077755">
    <property type="component" value="Chromosome 1"/>
</dbReference>
<keyword evidence="4 12" id="KW-0812">Transmembrane</keyword>
<dbReference type="InterPro" id="IPR002401">
    <property type="entry name" value="Cyt_P450_E_grp-I"/>
</dbReference>
<evidence type="ECO:0000256" key="3">
    <source>
        <dbReference type="ARBA" id="ARBA00010617"/>
    </source>
</evidence>
<dbReference type="OMA" id="RGKQRDQ"/>
<comment type="cofactor">
    <cofactor evidence="1 10">
        <name>heme</name>
        <dbReference type="ChEBI" id="CHEBI:30413"/>
    </cofactor>
</comment>
<evidence type="ECO:0000256" key="8">
    <source>
        <dbReference type="ARBA" id="ARBA00023004"/>
    </source>
</evidence>
<evidence type="ECO:0000256" key="2">
    <source>
        <dbReference type="ARBA" id="ARBA00004167"/>
    </source>
</evidence>
<dbReference type="CDD" id="cd11043">
    <property type="entry name" value="CYP90-like"/>
    <property type="match status" value="1"/>
</dbReference>
<evidence type="ECO:0000256" key="1">
    <source>
        <dbReference type="ARBA" id="ARBA00001971"/>
    </source>
</evidence>
<dbReference type="Gene3D" id="1.10.630.10">
    <property type="entry name" value="Cytochrome P450"/>
    <property type="match status" value="1"/>
</dbReference>
<dbReference type="PROSITE" id="PS00086">
    <property type="entry name" value="CYTOCHROME_P450"/>
    <property type="match status" value="1"/>
</dbReference>
<dbReference type="FunFam" id="1.10.630.10:FF:000022">
    <property type="entry name" value="Taxadiene 5-alpha hydroxylase"/>
    <property type="match status" value="1"/>
</dbReference>
<evidence type="ECO:0000313" key="15">
    <source>
        <dbReference type="Proteomes" id="UP000077755"/>
    </source>
</evidence>
<keyword evidence="5 10" id="KW-0479">Metal-binding</keyword>
<keyword evidence="11" id="KW-0503">Monooxygenase</keyword>
<keyword evidence="7 11" id="KW-0560">Oxidoreductase</keyword>
<dbReference type="PANTHER" id="PTHR24286:SF190">
    <property type="entry name" value="CYTOCHROME P450"/>
    <property type="match status" value="1"/>
</dbReference>
<feature type="binding site" description="axial binding residue" evidence="10">
    <location>
        <position position="424"/>
    </location>
    <ligand>
        <name>heme</name>
        <dbReference type="ChEBI" id="CHEBI:30413"/>
    </ligand>
    <ligandPart>
        <name>Fe</name>
        <dbReference type="ChEBI" id="CHEBI:18248"/>
    </ligandPart>
</feature>
<accession>A0A166HFU4</accession>
<evidence type="ECO:0000256" key="7">
    <source>
        <dbReference type="ARBA" id="ARBA00023002"/>
    </source>
</evidence>
<evidence type="ECO:0008006" key="16">
    <source>
        <dbReference type="Google" id="ProtNLM"/>
    </source>
</evidence>
<organism evidence="13">
    <name type="scientific">Daucus carota subsp. sativus</name>
    <name type="common">Carrot</name>
    <dbReference type="NCBI Taxonomy" id="79200"/>
    <lineage>
        <taxon>Eukaryota</taxon>
        <taxon>Viridiplantae</taxon>
        <taxon>Streptophyta</taxon>
        <taxon>Embryophyta</taxon>
        <taxon>Tracheophyta</taxon>
        <taxon>Spermatophyta</taxon>
        <taxon>Magnoliopsida</taxon>
        <taxon>eudicotyledons</taxon>
        <taxon>Gunneridae</taxon>
        <taxon>Pentapetalae</taxon>
        <taxon>asterids</taxon>
        <taxon>campanulids</taxon>
        <taxon>Apiales</taxon>
        <taxon>Apiaceae</taxon>
        <taxon>Apioideae</taxon>
        <taxon>Scandiceae</taxon>
        <taxon>Daucinae</taxon>
        <taxon>Daucus</taxon>
        <taxon>Daucus sect. Daucus</taxon>
    </lineage>
</organism>
<evidence type="ECO:0000313" key="14">
    <source>
        <dbReference type="EMBL" id="WOG83813.1"/>
    </source>
</evidence>
<dbReference type="GO" id="GO:0004497">
    <property type="term" value="F:monooxygenase activity"/>
    <property type="evidence" value="ECO:0007669"/>
    <property type="project" value="UniProtKB-KW"/>
</dbReference>
<dbReference type="GO" id="GO:0016125">
    <property type="term" value="P:sterol metabolic process"/>
    <property type="evidence" value="ECO:0007669"/>
    <property type="project" value="TreeGrafter"/>
</dbReference>
<evidence type="ECO:0000313" key="13">
    <source>
        <dbReference type="EMBL" id="KZN10195.1"/>
    </source>
</evidence>
<dbReference type="InterPro" id="IPR017972">
    <property type="entry name" value="Cyt_P450_CS"/>
</dbReference>
<dbReference type="Gramene" id="KZN10195">
    <property type="protein sequence ID" value="KZN10195"/>
    <property type="gene ID" value="DCAR_002851"/>
</dbReference>
<keyword evidence="8 10" id="KW-0408">Iron</keyword>
<dbReference type="GO" id="GO:0005506">
    <property type="term" value="F:iron ion binding"/>
    <property type="evidence" value="ECO:0007669"/>
    <property type="project" value="InterPro"/>
</dbReference>
<evidence type="ECO:0000256" key="9">
    <source>
        <dbReference type="ARBA" id="ARBA00023136"/>
    </source>
</evidence>